<proteinExistence type="predicted"/>
<protein>
    <recommendedName>
        <fullName evidence="4">TIL domain-containing protein</fullName>
    </recommendedName>
</protein>
<keyword evidence="6" id="KW-1185">Reference proteome</keyword>
<evidence type="ECO:0000256" key="1">
    <source>
        <dbReference type="ARBA" id="ARBA00022737"/>
    </source>
</evidence>
<feature type="region of interest" description="Disordered" evidence="3">
    <location>
        <begin position="570"/>
        <end position="686"/>
    </location>
</feature>
<dbReference type="PANTHER" id="PTHR24637:SF283">
    <property type="entry name" value="COL_CUTICLE_N DOMAIN-CONTAINING PROTEIN"/>
    <property type="match status" value="1"/>
</dbReference>
<evidence type="ECO:0000256" key="3">
    <source>
        <dbReference type="SAM" id="MobiDB-lite"/>
    </source>
</evidence>
<dbReference type="Gene3D" id="1.20.5.320">
    <property type="entry name" value="6-Phosphogluconate Dehydrogenase, domain 3"/>
    <property type="match status" value="1"/>
</dbReference>
<dbReference type="InterPro" id="IPR008160">
    <property type="entry name" value="Collagen"/>
</dbReference>
<dbReference type="Pfam" id="PF01391">
    <property type="entry name" value="Collagen"/>
    <property type="match status" value="2"/>
</dbReference>
<feature type="compositionally biased region" description="Low complexity" evidence="3">
    <location>
        <begin position="210"/>
        <end position="224"/>
    </location>
</feature>
<evidence type="ECO:0000259" key="4">
    <source>
        <dbReference type="Pfam" id="PF01826"/>
    </source>
</evidence>
<dbReference type="CDD" id="cd19941">
    <property type="entry name" value="TIL"/>
    <property type="match status" value="2"/>
</dbReference>
<dbReference type="Proteomes" id="UP001303046">
    <property type="component" value="Unassembled WGS sequence"/>
</dbReference>
<evidence type="ECO:0000313" key="5">
    <source>
        <dbReference type="EMBL" id="KAK6758236.1"/>
    </source>
</evidence>
<name>A0ABR1E888_NECAM</name>
<feature type="domain" description="TIL" evidence="4">
    <location>
        <begin position="728"/>
        <end position="781"/>
    </location>
</feature>
<dbReference type="SUPFAM" id="SSF57567">
    <property type="entry name" value="Serine protease inhibitors"/>
    <property type="match status" value="2"/>
</dbReference>
<accession>A0ABR1E888</accession>
<reference evidence="5 6" key="1">
    <citation type="submission" date="2023-08" db="EMBL/GenBank/DDBJ databases">
        <title>A Necator americanus chromosomal reference genome.</title>
        <authorList>
            <person name="Ilik V."/>
            <person name="Petrzelkova K.J."/>
            <person name="Pardy F."/>
            <person name="Fuh T."/>
            <person name="Niatou-Singa F.S."/>
            <person name="Gouil Q."/>
            <person name="Baker L."/>
            <person name="Ritchie M.E."/>
            <person name="Jex A.R."/>
            <person name="Gazzola D."/>
            <person name="Li H."/>
            <person name="Toshio Fujiwara R."/>
            <person name="Zhan B."/>
            <person name="Aroian R.V."/>
            <person name="Pafco B."/>
            <person name="Schwarz E.M."/>
        </authorList>
    </citation>
    <scope>NUCLEOTIDE SEQUENCE [LARGE SCALE GENOMIC DNA]</scope>
    <source>
        <strain evidence="5 6">Aroian</strain>
        <tissue evidence="5">Whole animal</tissue>
    </source>
</reference>
<dbReference type="EMBL" id="JAVFWL010000005">
    <property type="protein sequence ID" value="KAK6758236.1"/>
    <property type="molecule type" value="Genomic_DNA"/>
</dbReference>
<evidence type="ECO:0000313" key="6">
    <source>
        <dbReference type="Proteomes" id="UP001303046"/>
    </source>
</evidence>
<keyword evidence="2" id="KW-0722">Serine protease inhibitor</keyword>
<evidence type="ECO:0000256" key="2">
    <source>
        <dbReference type="ARBA" id="ARBA00022900"/>
    </source>
</evidence>
<dbReference type="Pfam" id="PF01826">
    <property type="entry name" value="TIL"/>
    <property type="match status" value="2"/>
</dbReference>
<dbReference type="InterPro" id="IPR002919">
    <property type="entry name" value="TIL_dom"/>
</dbReference>
<keyword evidence="2" id="KW-0646">Protease inhibitor</keyword>
<sequence>MSRFLVFNVRCSNVENGRFAHLMRSFYALASRKFINNLANLAQYQIRIQQFTIPRTLRSTFNGTFEHRDGQCTCSAPPEECPRGPAGPPGLLGDPGMHGPPGRPGQRGSDIVVYMRNLAVDTCIRCPAGKTGPPGPEGRPGPRGPIGEPGKSARIPLGVAGPTGPTGDPGAYGKPGVPGAPGKPGMSVVVKVGWRGPPGPPGPDGPPGPLGQQGAPAQPGDTGPMGMPGVRGSRGETGPSGPPGPQGIPGKPGVGGYECRCQQIPRAEPLQLNSPMEKGLPIAADKISARLKKETDEKRNPLEGKQKSGTVRLLGIKLIMKCLHLVLLTFYLTTSFAQNERHRCGHNEVFDACGSACEATCRNPNPQVCTLQCVPGCRCRTGFFRNDRNECVMNCNTRPFPPGTTRPPAASCAQQRCPPGTHCEMVPQPCFRQPCPAPIPRCVNNAPASCSELQCPTGMRCEMVRLPCTSRPCAEFGPVCAPNSPSTTQRPLVPSDCSQVRCAPGMKCVMVQEPCRRQPCPAPAPKCLAAAGPPQASPASCVGAVCPPGTRCEMVAQPCQRPPCPTPAPRCVSNGQHRSPRSQPGDRPPSPSRPPRPSPPSPPRPSPPSPPRPSPPSPPRPSPPSPPRPSPPSPPRPSPPPPPRPSPPPPQRPSPPPPPRPSPSLPPRPSPPPPPRPSPSPPLPPPTCNGIRCPPGFFCQVRSPPCQRPPCQPPTAQCIRNQPPSILCSENELWRNCSSKCEPTCDNRNPRCSSVCGPPKCQCDRGFFRNRSGRCVRPSECPRRH</sequence>
<feature type="region of interest" description="Disordered" evidence="3">
    <location>
        <begin position="126"/>
        <end position="257"/>
    </location>
</feature>
<gene>
    <name evidence="5" type="primary">Necator_chrV.g20617</name>
    <name evidence="5" type="ORF">RB195_015824</name>
</gene>
<feature type="compositionally biased region" description="Pro residues" evidence="3">
    <location>
        <begin position="586"/>
        <end position="686"/>
    </location>
</feature>
<feature type="compositionally biased region" description="Low complexity" evidence="3">
    <location>
        <begin position="158"/>
        <end position="177"/>
    </location>
</feature>
<feature type="compositionally biased region" description="Pro residues" evidence="3">
    <location>
        <begin position="133"/>
        <end position="143"/>
    </location>
</feature>
<keyword evidence="1" id="KW-0677">Repeat</keyword>
<dbReference type="PANTHER" id="PTHR24637">
    <property type="entry name" value="COLLAGEN"/>
    <property type="match status" value="1"/>
</dbReference>
<feature type="region of interest" description="Disordered" evidence="3">
    <location>
        <begin position="79"/>
        <end position="108"/>
    </location>
</feature>
<comment type="caution">
    <text evidence="5">The sequence shown here is derived from an EMBL/GenBank/DDBJ whole genome shotgun (WGS) entry which is preliminary data.</text>
</comment>
<feature type="domain" description="TIL" evidence="4">
    <location>
        <begin position="344"/>
        <end position="393"/>
    </location>
</feature>
<dbReference type="InterPro" id="IPR036084">
    <property type="entry name" value="Ser_inhib-like_sf"/>
</dbReference>
<feature type="compositionally biased region" description="Pro residues" evidence="3">
    <location>
        <begin position="197"/>
        <end position="209"/>
    </location>
</feature>
<organism evidence="5 6">
    <name type="scientific">Necator americanus</name>
    <name type="common">Human hookworm</name>
    <dbReference type="NCBI Taxonomy" id="51031"/>
    <lineage>
        <taxon>Eukaryota</taxon>
        <taxon>Metazoa</taxon>
        <taxon>Ecdysozoa</taxon>
        <taxon>Nematoda</taxon>
        <taxon>Chromadorea</taxon>
        <taxon>Rhabditida</taxon>
        <taxon>Rhabditina</taxon>
        <taxon>Rhabditomorpha</taxon>
        <taxon>Strongyloidea</taxon>
        <taxon>Ancylostomatidae</taxon>
        <taxon>Bunostominae</taxon>
        <taxon>Necator</taxon>
    </lineage>
</organism>
<dbReference type="Gene3D" id="2.10.25.10">
    <property type="entry name" value="Laminin"/>
    <property type="match status" value="2"/>
</dbReference>